<keyword evidence="5" id="KW-0998">Cell outer membrane</keyword>
<feature type="signal peptide" evidence="6">
    <location>
        <begin position="1"/>
        <end position="19"/>
    </location>
</feature>
<dbReference type="CDD" id="cd08977">
    <property type="entry name" value="SusD"/>
    <property type="match status" value="1"/>
</dbReference>
<dbReference type="Proteomes" id="UP001500394">
    <property type="component" value="Unassembled WGS sequence"/>
</dbReference>
<comment type="caution">
    <text evidence="9">The sequence shown here is derived from an EMBL/GenBank/DDBJ whole genome shotgun (WGS) entry which is preliminary data.</text>
</comment>
<dbReference type="InterPro" id="IPR033985">
    <property type="entry name" value="SusD-like_N"/>
</dbReference>
<comment type="subcellular location">
    <subcellularLocation>
        <location evidence="1">Cell outer membrane</location>
    </subcellularLocation>
</comment>
<evidence type="ECO:0000256" key="3">
    <source>
        <dbReference type="ARBA" id="ARBA00022729"/>
    </source>
</evidence>
<comment type="similarity">
    <text evidence="2">Belongs to the SusD family.</text>
</comment>
<proteinExistence type="inferred from homology"/>
<protein>
    <submittedName>
        <fullName evidence="9">RagB/SusD family nutrient uptake outer membrane protein</fullName>
    </submittedName>
</protein>
<keyword evidence="3 6" id="KW-0732">Signal</keyword>
<dbReference type="EMBL" id="BAABGR010000015">
    <property type="protein sequence ID" value="GAA4515542.1"/>
    <property type="molecule type" value="Genomic_DNA"/>
</dbReference>
<dbReference type="SUPFAM" id="SSF48452">
    <property type="entry name" value="TPR-like"/>
    <property type="match status" value="1"/>
</dbReference>
<keyword evidence="4" id="KW-0472">Membrane</keyword>
<dbReference type="InterPro" id="IPR011990">
    <property type="entry name" value="TPR-like_helical_dom_sf"/>
</dbReference>
<dbReference type="Pfam" id="PF14322">
    <property type="entry name" value="SusD-like_3"/>
    <property type="match status" value="1"/>
</dbReference>
<evidence type="ECO:0000313" key="10">
    <source>
        <dbReference type="Proteomes" id="UP001500394"/>
    </source>
</evidence>
<dbReference type="InterPro" id="IPR012944">
    <property type="entry name" value="SusD_RagB_dom"/>
</dbReference>
<dbReference type="Gene3D" id="1.25.40.390">
    <property type="match status" value="1"/>
</dbReference>
<sequence length="464" mass="51636">MKKFNILLATALLSTASFVGCEKQVFEEPYSSLSPADVFSTPERIDKAAVGMYDALQNAEWFGGRVLIYADIRGIDCGVPSYFGDLPRFNDLTSRNGTVSSAWTAAYRTINEANLFLKNLAANPGVAKPENEKKYVAEAKFIRALNYFYAVNLWAQPYKFTPDASHLGVPLVLTASDAPFAPENQVARNTVKEVYDQIIKDLTEAAQDLPVAPETRSINSVGRATQGAAQALLARVYLYMQDYNKALEYANKVIASNKYALNETPEVTFREYTTLESIFSVAHNGGDNPNTNNALGQHYAPEKRADIAISPEYVNLMEATDLRRKNLIVEDDQLFYTRKYTGVQDWAPVLRYSEVLLIKAEALANLASSVSQEALDLVNTVRERSNATPVTATSKAELIEKILTERRIELAFEGHGIFEFLRTGRNIPAHATVNEQPFGSDYVVLPIPFTDIQRNPNLQQNKGY</sequence>
<evidence type="ECO:0000256" key="2">
    <source>
        <dbReference type="ARBA" id="ARBA00006275"/>
    </source>
</evidence>
<evidence type="ECO:0000313" key="9">
    <source>
        <dbReference type="EMBL" id="GAA4515542.1"/>
    </source>
</evidence>
<dbReference type="PROSITE" id="PS51257">
    <property type="entry name" value="PROKAR_LIPOPROTEIN"/>
    <property type="match status" value="1"/>
</dbReference>
<reference evidence="10" key="1">
    <citation type="journal article" date="2019" name="Int. J. Syst. Evol. Microbiol.">
        <title>The Global Catalogue of Microorganisms (GCM) 10K type strain sequencing project: providing services to taxonomists for standard genome sequencing and annotation.</title>
        <authorList>
            <consortium name="The Broad Institute Genomics Platform"/>
            <consortium name="The Broad Institute Genome Sequencing Center for Infectious Disease"/>
            <person name="Wu L."/>
            <person name="Ma J."/>
        </authorList>
    </citation>
    <scope>NUCLEOTIDE SEQUENCE [LARGE SCALE GENOMIC DNA]</scope>
    <source>
        <strain evidence="10">JCM 17858</strain>
    </source>
</reference>
<evidence type="ECO:0000259" key="7">
    <source>
        <dbReference type="Pfam" id="PF07980"/>
    </source>
</evidence>
<gene>
    <name evidence="9" type="ORF">GCM10023173_13470</name>
</gene>
<organism evidence="9 10">
    <name type="scientific">Sphingobacterium thermophilum</name>
    <dbReference type="NCBI Taxonomy" id="768534"/>
    <lineage>
        <taxon>Bacteria</taxon>
        <taxon>Pseudomonadati</taxon>
        <taxon>Bacteroidota</taxon>
        <taxon>Sphingobacteriia</taxon>
        <taxon>Sphingobacteriales</taxon>
        <taxon>Sphingobacteriaceae</taxon>
        <taxon>Sphingobacterium</taxon>
    </lineage>
</organism>
<feature type="domain" description="RagB/SusD" evidence="7">
    <location>
        <begin position="339"/>
        <end position="464"/>
    </location>
</feature>
<name>A0ABP8R1B4_9SPHI</name>
<dbReference type="RefSeq" id="WP_345066490.1">
    <property type="nucleotide sequence ID" value="NZ_BAABGR010000015.1"/>
</dbReference>
<feature type="domain" description="SusD-like N-terminal" evidence="8">
    <location>
        <begin position="28"/>
        <end position="238"/>
    </location>
</feature>
<feature type="chain" id="PRO_5046493206" evidence="6">
    <location>
        <begin position="20"/>
        <end position="464"/>
    </location>
</feature>
<evidence type="ECO:0000256" key="1">
    <source>
        <dbReference type="ARBA" id="ARBA00004442"/>
    </source>
</evidence>
<evidence type="ECO:0000256" key="4">
    <source>
        <dbReference type="ARBA" id="ARBA00023136"/>
    </source>
</evidence>
<dbReference type="Pfam" id="PF07980">
    <property type="entry name" value="SusD_RagB"/>
    <property type="match status" value="1"/>
</dbReference>
<evidence type="ECO:0000256" key="6">
    <source>
        <dbReference type="SAM" id="SignalP"/>
    </source>
</evidence>
<keyword evidence="10" id="KW-1185">Reference proteome</keyword>
<accession>A0ABP8R1B4</accession>
<evidence type="ECO:0000256" key="5">
    <source>
        <dbReference type="ARBA" id="ARBA00023237"/>
    </source>
</evidence>
<evidence type="ECO:0000259" key="8">
    <source>
        <dbReference type="Pfam" id="PF14322"/>
    </source>
</evidence>